<evidence type="ECO:0000256" key="1">
    <source>
        <dbReference type="SAM" id="Phobius"/>
    </source>
</evidence>
<comment type="caution">
    <text evidence="2">The sequence shown here is derived from an EMBL/GenBank/DDBJ whole genome shotgun (WGS) entry which is preliminary data.</text>
</comment>
<keyword evidence="1" id="KW-1133">Transmembrane helix</keyword>
<feature type="transmembrane region" description="Helical" evidence="1">
    <location>
        <begin position="91"/>
        <end position="112"/>
    </location>
</feature>
<name>A0A087BGT5_9BIFI</name>
<sequence length="122" mass="13844">MLFEFASFCNFCTCVLFLVASIAYYVQRFRDGRRISSVLLIPFMVLIAMIPFAYFANDSIDFGGLAAASLIDGIWWGFIADFMYRLDRRALFRAALIITGVFAVMMLVYVFIDLDIASDLIS</sequence>
<dbReference type="Proteomes" id="UP000029060">
    <property type="component" value="Unassembled WGS sequence"/>
</dbReference>
<evidence type="ECO:0000313" key="3">
    <source>
        <dbReference type="Proteomes" id="UP000029060"/>
    </source>
</evidence>
<keyword evidence="1" id="KW-0812">Transmembrane</keyword>
<gene>
    <name evidence="2" type="ORF">BMERY_0714</name>
</gene>
<feature type="transmembrane region" description="Helical" evidence="1">
    <location>
        <begin position="62"/>
        <end position="84"/>
    </location>
</feature>
<feature type="transmembrane region" description="Helical" evidence="1">
    <location>
        <begin position="38"/>
        <end position="56"/>
    </location>
</feature>
<reference evidence="2 3" key="1">
    <citation type="submission" date="2014-03" db="EMBL/GenBank/DDBJ databases">
        <title>Genomics of Bifidobacteria.</title>
        <authorList>
            <person name="Ventura M."/>
            <person name="Milani C."/>
            <person name="Lugli G.A."/>
        </authorList>
    </citation>
    <scope>NUCLEOTIDE SEQUENCE [LARGE SCALE GENOMIC DNA]</scope>
    <source>
        <strain evidence="2 3">LMG 11341</strain>
    </source>
</reference>
<dbReference type="STRING" id="78345.BMERY_0714"/>
<protein>
    <submittedName>
        <fullName evidence="2">Uncharacterized protein</fullName>
    </submittedName>
</protein>
<organism evidence="2 3">
    <name type="scientific">Bifidobacterium merycicum</name>
    <dbReference type="NCBI Taxonomy" id="78345"/>
    <lineage>
        <taxon>Bacteria</taxon>
        <taxon>Bacillati</taxon>
        <taxon>Actinomycetota</taxon>
        <taxon>Actinomycetes</taxon>
        <taxon>Bifidobacteriales</taxon>
        <taxon>Bifidobacteriaceae</taxon>
        <taxon>Bifidobacterium</taxon>
    </lineage>
</organism>
<dbReference type="AlphaFoldDB" id="A0A087BGT5"/>
<keyword evidence="1" id="KW-0472">Membrane</keyword>
<feature type="transmembrane region" description="Helical" evidence="1">
    <location>
        <begin position="6"/>
        <end position="26"/>
    </location>
</feature>
<accession>A0A087BGT5</accession>
<dbReference type="EMBL" id="JGZC01000006">
    <property type="protein sequence ID" value="KFI70235.1"/>
    <property type="molecule type" value="Genomic_DNA"/>
</dbReference>
<keyword evidence="3" id="KW-1185">Reference proteome</keyword>
<evidence type="ECO:0000313" key="2">
    <source>
        <dbReference type="EMBL" id="KFI70235.1"/>
    </source>
</evidence>
<dbReference type="RefSeq" id="WP_033523894.1">
    <property type="nucleotide sequence ID" value="NZ_JGZC01000006.1"/>
</dbReference>
<proteinExistence type="predicted"/>